<feature type="region of interest" description="Disordered" evidence="1">
    <location>
        <begin position="1"/>
        <end position="42"/>
    </location>
</feature>
<accession>A0AAV9A1D1</accession>
<proteinExistence type="predicted"/>
<evidence type="ECO:0000313" key="2">
    <source>
        <dbReference type="EMBL" id="KAK1257698.1"/>
    </source>
</evidence>
<comment type="caution">
    <text evidence="2">The sequence shown here is derived from an EMBL/GenBank/DDBJ whole genome shotgun (WGS) entry which is preliminary data.</text>
</comment>
<protein>
    <recommendedName>
        <fullName evidence="4">Prolactin receptor</fullName>
    </recommendedName>
</protein>
<reference evidence="2" key="1">
    <citation type="journal article" date="2023" name="Nat. Commun.">
        <title>Diploid and tetraploid genomes of Acorus and the evolution of monocots.</title>
        <authorList>
            <person name="Ma L."/>
            <person name="Liu K.W."/>
            <person name="Li Z."/>
            <person name="Hsiao Y.Y."/>
            <person name="Qi Y."/>
            <person name="Fu T."/>
            <person name="Tang G.D."/>
            <person name="Zhang D."/>
            <person name="Sun W.H."/>
            <person name="Liu D.K."/>
            <person name="Li Y."/>
            <person name="Chen G.Z."/>
            <person name="Liu X.D."/>
            <person name="Liao X.Y."/>
            <person name="Jiang Y.T."/>
            <person name="Yu X."/>
            <person name="Hao Y."/>
            <person name="Huang J."/>
            <person name="Zhao X.W."/>
            <person name="Ke S."/>
            <person name="Chen Y.Y."/>
            <person name="Wu W.L."/>
            <person name="Hsu J.L."/>
            <person name="Lin Y.F."/>
            <person name="Huang M.D."/>
            <person name="Li C.Y."/>
            <person name="Huang L."/>
            <person name="Wang Z.W."/>
            <person name="Zhao X."/>
            <person name="Zhong W.Y."/>
            <person name="Peng D.H."/>
            <person name="Ahmad S."/>
            <person name="Lan S."/>
            <person name="Zhang J.S."/>
            <person name="Tsai W.C."/>
            <person name="Van de Peer Y."/>
            <person name="Liu Z.J."/>
        </authorList>
    </citation>
    <scope>NUCLEOTIDE SEQUENCE</scope>
    <source>
        <strain evidence="2">SCP</strain>
    </source>
</reference>
<reference evidence="2" key="2">
    <citation type="submission" date="2023-06" db="EMBL/GenBank/DDBJ databases">
        <authorList>
            <person name="Ma L."/>
            <person name="Liu K.-W."/>
            <person name="Li Z."/>
            <person name="Hsiao Y.-Y."/>
            <person name="Qi Y."/>
            <person name="Fu T."/>
            <person name="Tang G."/>
            <person name="Zhang D."/>
            <person name="Sun W.-H."/>
            <person name="Liu D.-K."/>
            <person name="Li Y."/>
            <person name="Chen G.-Z."/>
            <person name="Liu X.-D."/>
            <person name="Liao X.-Y."/>
            <person name="Jiang Y.-T."/>
            <person name="Yu X."/>
            <person name="Hao Y."/>
            <person name="Huang J."/>
            <person name="Zhao X.-W."/>
            <person name="Ke S."/>
            <person name="Chen Y.-Y."/>
            <person name="Wu W.-L."/>
            <person name="Hsu J.-L."/>
            <person name="Lin Y.-F."/>
            <person name="Huang M.-D."/>
            <person name="Li C.-Y."/>
            <person name="Huang L."/>
            <person name="Wang Z.-W."/>
            <person name="Zhao X."/>
            <person name="Zhong W.-Y."/>
            <person name="Peng D.-H."/>
            <person name="Ahmad S."/>
            <person name="Lan S."/>
            <person name="Zhang J.-S."/>
            <person name="Tsai W.-C."/>
            <person name="Van De Peer Y."/>
            <person name="Liu Z.-J."/>
        </authorList>
    </citation>
    <scope>NUCLEOTIDE SEQUENCE</scope>
    <source>
        <strain evidence="2">SCP</strain>
        <tissue evidence="2">Leaves</tissue>
    </source>
</reference>
<organism evidence="2 3">
    <name type="scientific">Acorus gramineus</name>
    <name type="common">Dwarf sweet flag</name>
    <dbReference type="NCBI Taxonomy" id="55184"/>
    <lineage>
        <taxon>Eukaryota</taxon>
        <taxon>Viridiplantae</taxon>
        <taxon>Streptophyta</taxon>
        <taxon>Embryophyta</taxon>
        <taxon>Tracheophyta</taxon>
        <taxon>Spermatophyta</taxon>
        <taxon>Magnoliopsida</taxon>
        <taxon>Liliopsida</taxon>
        <taxon>Acoraceae</taxon>
        <taxon>Acorus</taxon>
    </lineage>
</organism>
<evidence type="ECO:0000256" key="1">
    <source>
        <dbReference type="SAM" id="MobiDB-lite"/>
    </source>
</evidence>
<evidence type="ECO:0000313" key="3">
    <source>
        <dbReference type="Proteomes" id="UP001179952"/>
    </source>
</evidence>
<dbReference type="Proteomes" id="UP001179952">
    <property type="component" value="Unassembled WGS sequence"/>
</dbReference>
<gene>
    <name evidence="2" type="ORF">QJS04_geneDACA016284</name>
</gene>
<evidence type="ECO:0008006" key="4">
    <source>
        <dbReference type="Google" id="ProtNLM"/>
    </source>
</evidence>
<dbReference type="AlphaFoldDB" id="A0AAV9A1D1"/>
<sequence>MLMASHSQDPKRERCSATGAMPQGAPPSDPTQRQLEEKDMRGVSHTLSEWYNPCNTTHI</sequence>
<keyword evidence="3" id="KW-1185">Reference proteome</keyword>
<dbReference type="EMBL" id="JAUJYN010000034">
    <property type="protein sequence ID" value="KAK1257698.1"/>
    <property type="molecule type" value="Genomic_DNA"/>
</dbReference>
<name>A0AAV9A1D1_ACOGR</name>